<dbReference type="KEGG" id="schv:BRCON_0969"/>
<protein>
    <submittedName>
        <fullName evidence="1">4-hydroxybenzoyl-CoA thioesterase family active site</fullName>
    </submittedName>
</protein>
<dbReference type="Gene3D" id="3.10.129.10">
    <property type="entry name" value="Hotdog Thioesterase"/>
    <property type="match status" value="1"/>
</dbReference>
<evidence type="ECO:0000313" key="2">
    <source>
        <dbReference type="Proteomes" id="UP000262583"/>
    </source>
</evidence>
<reference evidence="1 2" key="1">
    <citation type="submission" date="2018-05" db="EMBL/GenBank/DDBJ databases">
        <title>A metagenomic window into the 2 km-deep terrestrial subsurface aquifer revealed taxonomically and functionally diverse microbial community comprising novel uncultured bacterial lineages.</title>
        <authorList>
            <person name="Kadnikov V.V."/>
            <person name="Mardanov A.V."/>
            <person name="Beletsky A.V."/>
            <person name="Banks D."/>
            <person name="Pimenov N.V."/>
            <person name="Frank Y.A."/>
            <person name="Karnachuk O.V."/>
            <person name="Ravin N.V."/>
        </authorList>
    </citation>
    <scope>NUCLEOTIDE SEQUENCE [LARGE SCALE GENOMIC DNA]</scope>
    <source>
        <strain evidence="1">BY</strain>
    </source>
</reference>
<dbReference type="EMBL" id="CP030759">
    <property type="protein sequence ID" value="AXA35746.1"/>
    <property type="molecule type" value="Genomic_DNA"/>
</dbReference>
<evidence type="ECO:0000313" key="1">
    <source>
        <dbReference type="EMBL" id="AXA35746.1"/>
    </source>
</evidence>
<dbReference type="Pfam" id="PF13279">
    <property type="entry name" value="4HBT_2"/>
    <property type="match status" value="1"/>
</dbReference>
<sequence length="83" mass="9436">MHGVYLPVAECHCEYRHSAQYDDLLRIETSVSALSKASITFRYQVVREADGLILAQGMTRHPFVNREGKVVRIANKLLPQCFS</sequence>
<dbReference type="CDD" id="cd00586">
    <property type="entry name" value="4HBT"/>
    <property type="match status" value="1"/>
</dbReference>
<proteinExistence type="predicted"/>
<dbReference type="SUPFAM" id="SSF54637">
    <property type="entry name" value="Thioesterase/thiol ester dehydrase-isomerase"/>
    <property type="match status" value="1"/>
</dbReference>
<dbReference type="Proteomes" id="UP000262583">
    <property type="component" value="Chromosome"/>
</dbReference>
<gene>
    <name evidence="1" type="ORF">BRCON_0969</name>
</gene>
<name>A0A2Z4Y462_SUMC1</name>
<organism evidence="1 2">
    <name type="scientific">Sumerlaea chitinivorans</name>
    <dbReference type="NCBI Taxonomy" id="2250252"/>
    <lineage>
        <taxon>Bacteria</taxon>
        <taxon>Candidatus Sumerlaeota</taxon>
        <taxon>Candidatus Sumerlaeia</taxon>
        <taxon>Candidatus Sumerlaeales</taxon>
        <taxon>Candidatus Sumerlaeaceae</taxon>
        <taxon>Candidatus Sumerlaea</taxon>
    </lineage>
</organism>
<accession>A0A2Z4Y462</accession>
<dbReference type="InterPro" id="IPR029069">
    <property type="entry name" value="HotDog_dom_sf"/>
</dbReference>
<dbReference type="AlphaFoldDB" id="A0A2Z4Y462"/>